<protein>
    <submittedName>
        <fullName evidence="1">Uncharacterized protein</fullName>
    </submittedName>
</protein>
<gene>
    <name evidence="1" type="ORF">HfgLR_07270</name>
</gene>
<reference evidence="1" key="1">
    <citation type="journal article" date="2021" name="Front. Microbiol.">
        <title>Cellular and Genomic Properties of Haloferax gibbonsii LR2-5, the Host of Euryarchaeal Virus HFTV1.</title>
        <authorList>
            <person name="Tittes C."/>
            <person name="Schwarzer S."/>
            <person name="Pfeiffer F."/>
            <person name="Dyall-Smith M."/>
            <person name="Rodriguez-Franco M."/>
            <person name="Oksanen H.M."/>
            <person name="Quax T.E.F."/>
        </authorList>
    </citation>
    <scope>NUCLEOTIDE SEQUENCE</scope>
    <source>
        <strain evidence="1">LR2-5</strain>
    </source>
</reference>
<evidence type="ECO:0000313" key="1">
    <source>
        <dbReference type="EMBL" id="QOS11596.1"/>
    </source>
</evidence>
<organism evidence="1 2">
    <name type="scientific">Haloferax gibbonsii</name>
    <dbReference type="NCBI Taxonomy" id="35746"/>
    <lineage>
        <taxon>Archaea</taxon>
        <taxon>Methanobacteriati</taxon>
        <taxon>Methanobacteriota</taxon>
        <taxon>Stenosarchaea group</taxon>
        <taxon>Halobacteria</taxon>
        <taxon>Halobacteriales</taxon>
        <taxon>Haloferacaceae</taxon>
        <taxon>Haloferax</taxon>
    </lineage>
</organism>
<evidence type="ECO:0000313" key="2">
    <source>
        <dbReference type="Proteomes" id="UP000663064"/>
    </source>
</evidence>
<sequence>MYADEQSVGFRGTRRRAGSVLSANQKEYYRLTAWSYYPMTLGERKRHAIAFLGVDTVEPRYPHV</sequence>
<name>A0A871BFK8_HALGI</name>
<dbReference type="Proteomes" id="UP000663064">
    <property type="component" value="Chromosome"/>
</dbReference>
<dbReference type="EMBL" id="CP063205">
    <property type="protein sequence ID" value="QOS11596.1"/>
    <property type="molecule type" value="Genomic_DNA"/>
</dbReference>
<accession>A0A871BFK8</accession>
<proteinExistence type="predicted"/>
<dbReference type="AlphaFoldDB" id="A0A871BFK8"/>